<name>A0A814Z5Z9_9BILA</name>
<organism evidence="1 2">
    <name type="scientific">Adineta steineri</name>
    <dbReference type="NCBI Taxonomy" id="433720"/>
    <lineage>
        <taxon>Eukaryota</taxon>
        <taxon>Metazoa</taxon>
        <taxon>Spiralia</taxon>
        <taxon>Gnathifera</taxon>
        <taxon>Rotifera</taxon>
        <taxon>Eurotatoria</taxon>
        <taxon>Bdelloidea</taxon>
        <taxon>Adinetida</taxon>
        <taxon>Adinetidae</taxon>
        <taxon>Adineta</taxon>
    </lineage>
</organism>
<sequence>MTGTVSYCRIVLRLNHTNHNQVQHLILHYGMLQNNNEQKKSKLEHISIIPKREVDQKLFRPCISPSRFLSPLTWIEEDREEELLPSDMVD</sequence>
<dbReference type="AlphaFoldDB" id="A0A814Z5Z9"/>
<proteinExistence type="predicted"/>
<gene>
    <name evidence="1" type="ORF">JYZ213_LOCUS28996</name>
</gene>
<accession>A0A814Z5Z9</accession>
<dbReference type="Proteomes" id="UP000663845">
    <property type="component" value="Unassembled WGS sequence"/>
</dbReference>
<evidence type="ECO:0000313" key="1">
    <source>
        <dbReference type="EMBL" id="CAF1239566.1"/>
    </source>
</evidence>
<evidence type="ECO:0000313" key="2">
    <source>
        <dbReference type="Proteomes" id="UP000663845"/>
    </source>
</evidence>
<reference evidence="1" key="1">
    <citation type="submission" date="2021-02" db="EMBL/GenBank/DDBJ databases">
        <authorList>
            <person name="Nowell W R."/>
        </authorList>
    </citation>
    <scope>NUCLEOTIDE SEQUENCE</scope>
</reference>
<protein>
    <submittedName>
        <fullName evidence="1">Uncharacterized protein</fullName>
    </submittedName>
</protein>
<dbReference type="EMBL" id="CAJNOG010000433">
    <property type="protein sequence ID" value="CAF1239566.1"/>
    <property type="molecule type" value="Genomic_DNA"/>
</dbReference>
<comment type="caution">
    <text evidence="1">The sequence shown here is derived from an EMBL/GenBank/DDBJ whole genome shotgun (WGS) entry which is preliminary data.</text>
</comment>